<dbReference type="Proteomes" id="UP000257109">
    <property type="component" value="Unassembled WGS sequence"/>
</dbReference>
<protein>
    <submittedName>
        <fullName evidence="2">Uncharacterized protein</fullName>
    </submittedName>
</protein>
<evidence type="ECO:0000313" key="2">
    <source>
        <dbReference type="EMBL" id="RDX96901.1"/>
    </source>
</evidence>
<comment type="caution">
    <text evidence="2">The sequence shown here is derived from an EMBL/GenBank/DDBJ whole genome shotgun (WGS) entry which is preliminary data.</text>
</comment>
<feature type="non-terminal residue" evidence="2">
    <location>
        <position position="1"/>
    </location>
</feature>
<gene>
    <name evidence="2" type="ORF">CR513_20382</name>
</gene>
<accession>A0A371H289</accession>
<evidence type="ECO:0000256" key="1">
    <source>
        <dbReference type="SAM" id="MobiDB-lite"/>
    </source>
</evidence>
<proteinExistence type="predicted"/>
<dbReference type="AlphaFoldDB" id="A0A371H289"/>
<sequence length="116" mass="12466">MVTMFINTLPSPFYDKVVGSVASNLVDLVTIGERIESGIKKGKFAQVNIGVNFPKKTRYEKKKGETNANLIGKSSSTPQIILNKPGASTFTNSSAQPKVDTTNSSNALSNQPSMRS</sequence>
<keyword evidence="3" id="KW-1185">Reference proteome</keyword>
<organism evidence="2 3">
    <name type="scientific">Mucuna pruriens</name>
    <name type="common">Velvet bean</name>
    <name type="synonym">Dolichos pruriens</name>
    <dbReference type="NCBI Taxonomy" id="157652"/>
    <lineage>
        <taxon>Eukaryota</taxon>
        <taxon>Viridiplantae</taxon>
        <taxon>Streptophyta</taxon>
        <taxon>Embryophyta</taxon>
        <taxon>Tracheophyta</taxon>
        <taxon>Spermatophyta</taxon>
        <taxon>Magnoliopsida</taxon>
        <taxon>eudicotyledons</taxon>
        <taxon>Gunneridae</taxon>
        <taxon>Pentapetalae</taxon>
        <taxon>rosids</taxon>
        <taxon>fabids</taxon>
        <taxon>Fabales</taxon>
        <taxon>Fabaceae</taxon>
        <taxon>Papilionoideae</taxon>
        <taxon>50 kb inversion clade</taxon>
        <taxon>NPAAA clade</taxon>
        <taxon>indigoferoid/millettioid clade</taxon>
        <taxon>Phaseoleae</taxon>
        <taxon>Mucuna</taxon>
    </lineage>
</organism>
<name>A0A371H289_MUCPR</name>
<dbReference type="EMBL" id="QJKJ01003778">
    <property type="protein sequence ID" value="RDX96901.1"/>
    <property type="molecule type" value="Genomic_DNA"/>
</dbReference>
<dbReference type="OrthoDB" id="686606at2759"/>
<reference evidence="2" key="1">
    <citation type="submission" date="2018-05" db="EMBL/GenBank/DDBJ databases">
        <title>Draft genome of Mucuna pruriens seed.</title>
        <authorList>
            <person name="Nnadi N.E."/>
            <person name="Vos R."/>
            <person name="Hasami M.H."/>
            <person name="Devisetty U.K."/>
            <person name="Aguiy J.C."/>
        </authorList>
    </citation>
    <scope>NUCLEOTIDE SEQUENCE [LARGE SCALE GENOMIC DNA]</scope>
    <source>
        <strain evidence="2">JCA_2017</strain>
    </source>
</reference>
<feature type="region of interest" description="Disordered" evidence="1">
    <location>
        <begin position="64"/>
        <end position="116"/>
    </location>
</feature>
<evidence type="ECO:0000313" key="3">
    <source>
        <dbReference type="Proteomes" id="UP000257109"/>
    </source>
</evidence>
<feature type="compositionally biased region" description="Polar residues" evidence="1">
    <location>
        <begin position="66"/>
        <end position="116"/>
    </location>
</feature>